<keyword evidence="3" id="KW-1185">Reference proteome</keyword>
<dbReference type="EMBL" id="RBQF01000050">
    <property type="protein sequence ID" value="RMP13869.1"/>
    <property type="molecule type" value="Genomic_DNA"/>
</dbReference>
<comment type="caution">
    <text evidence="2">The sequence shown here is derived from an EMBL/GenBank/DDBJ whole genome shotgun (WGS) entry which is preliminary data.</text>
</comment>
<feature type="compositionally biased region" description="Basic and acidic residues" evidence="1">
    <location>
        <begin position="439"/>
        <end position="451"/>
    </location>
</feature>
<evidence type="ECO:0000313" key="2">
    <source>
        <dbReference type="EMBL" id="RMP13869.1"/>
    </source>
</evidence>
<feature type="region of interest" description="Disordered" evidence="1">
    <location>
        <begin position="439"/>
        <end position="461"/>
    </location>
</feature>
<evidence type="ECO:0000313" key="3">
    <source>
        <dbReference type="Proteomes" id="UP000276587"/>
    </source>
</evidence>
<gene>
    <name evidence="2" type="ORF">ALQ29_03813</name>
</gene>
<dbReference type="AlphaFoldDB" id="A0A3M3WHM1"/>
<name>A0A3M3WHM1_PSEMA</name>
<dbReference type="Proteomes" id="UP000276587">
    <property type="component" value="Unassembled WGS sequence"/>
</dbReference>
<protein>
    <submittedName>
        <fullName evidence="2">Uncharacterized protein</fullName>
    </submittedName>
</protein>
<reference evidence="2 3" key="1">
    <citation type="submission" date="2018-08" db="EMBL/GenBank/DDBJ databases">
        <title>Recombination of ecologically and evolutionarily significant loci maintains genetic cohesion in the Pseudomonas syringae species complex.</title>
        <authorList>
            <person name="Dillon M."/>
            <person name="Thakur S."/>
            <person name="Almeida R.N.D."/>
            <person name="Weir B.S."/>
            <person name="Guttman D.S."/>
        </authorList>
    </citation>
    <scope>NUCLEOTIDE SEQUENCE [LARGE SCALE GENOMIC DNA]</scope>
    <source>
        <strain evidence="2 3">ICMP 3555</strain>
    </source>
</reference>
<dbReference type="AntiFam" id="ANF00174">
    <property type="entry name" value="Shadow ORF (irp2)"/>
</dbReference>
<proteinExistence type="predicted"/>
<organism evidence="2 3">
    <name type="scientific">Pseudomonas marginalis pv. marginalis</name>
    <dbReference type="NCBI Taxonomy" id="97473"/>
    <lineage>
        <taxon>Bacteria</taxon>
        <taxon>Pseudomonadati</taxon>
        <taxon>Pseudomonadota</taxon>
        <taxon>Gammaproteobacteria</taxon>
        <taxon>Pseudomonadales</taxon>
        <taxon>Pseudomonadaceae</taxon>
        <taxon>Pseudomonas</taxon>
    </lineage>
</organism>
<evidence type="ECO:0000256" key="1">
    <source>
        <dbReference type="SAM" id="MobiDB-lite"/>
    </source>
</evidence>
<dbReference type="AntiFam" id="ANF00178">
    <property type="entry name" value="Shadow ORF (opposite dhbF)"/>
</dbReference>
<accession>A0A3M3WHM1</accession>
<sequence length="667" mass="72385">MLGKAAAQGFVARDDAGQRALQRLDVQLPTQTQADRNVVGGVGAFHQRQEPQALLGERQRRVFVTIGREDIRQGAATGLGQHLGDRREFGIGKQVAEQQLHAEALADLRDHAHGQQGMPAQLEEMIATPHPLHLQHIGPDLRQHVFDFTFGGHVLAGKHSGHVRRREGLAVELAVGGQGQRVQLHVGDRHHVVRQMRHQVGAEFGHHQRVELAVFGEIRHQPLFTHQHHGFLDTRQLVELGFDFAQFDAHATDLHLVIIAAQVLKIAVRQPARQVAGAVHAPGVERVVQEAFGGQLRAVQIAARHTFAAHVQLPRHTQRHRPLLLIQQVHRGIGDGFADVQRLAGLDLAGGGDHRGFGGAIVVDQVKALRPAELAQAITADQQGAQRRVFDLLAEGVLGHRRGQKAHVQGLRAPPGQQRVDILGAVMGRWQVQGRADAERRPDFPGHRVKAEPGNTGSVAPGAQVKGVAMPVHQIGDGVVLHHHALGQAGGAGGVNHISEVGRRDRHLGVARRMVLPGVAIEVDHRHIQGRQAFQQGLLGQHRHRGAVAEQVVEALGRVRRVHRHIAGAGLENRQQAGQGVQATAGDDGNAVVGLDPQRQQVMGQQVGLLVEFGIRLLAALMHGGNRIRRQRGLGFDAPVQRGALGEIRVGGVEVFQQPLLLGERKH</sequence>